<dbReference type="Proteomes" id="UP000274315">
    <property type="component" value="Unassembled WGS sequence"/>
</dbReference>
<dbReference type="AlphaFoldDB" id="A0A3M5WY89"/>
<evidence type="ECO:0000313" key="1">
    <source>
        <dbReference type="EMBL" id="RMU75561.1"/>
    </source>
</evidence>
<dbReference type="InterPro" id="IPR038296">
    <property type="entry name" value="ParD_sf"/>
</dbReference>
<dbReference type="Pfam" id="PF03693">
    <property type="entry name" value="ParD_antitoxin"/>
    <property type="match status" value="1"/>
</dbReference>
<dbReference type="EMBL" id="RBUF01000215">
    <property type="protein sequence ID" value="RMU75561.1"/>
    <property type="molecule type" value="Genomic_DNA"/>
</dbReference>
<sequence length="99" mass="11149">MCEHASSTRRPLAVDNRFLSSIMETVRMTDQKGALINAQTDVDAYTSDSEHIRDLIRRKQARSADIEAIRLALIEGESSGAPRPFNVDEFKRRMLKANG</sequence>
<evidence type="ECO:0000313" key="2">
    <source>
        <dbReference type="Proteomes" id="UP000274315"/>
    </source>
</evidence>
<proteinExistence type="predicted"/>
<dbReference type="InterPro" id="IPR022789">
    <property type="entry name" value="ParD"/>
</dbReference>
<protein>
    <recommendedName>
        <fullName evidence="3">Type II toxin-antitoxin system ParD family antitoxin</fullName>
    </recommendedName>
</protein>
<comment type="caution">
    <text evidence="1">The sequence shown here is derived from an EMBL/GenBank/DDBJ whole genome shotgun (WGS) entry which is preliminary data.</text>
</comment>
<accession>A0A3M5WY89</accession>
<name>A0A3M5WY89_PSEAP</name>
<gene>
    <name evidence="1" type="ORF">ALP24_04034</name>
</gene>
<evidence type="ECO:0008006" key="3">
    <source>
        <dbReference type="Google" id="ProtNLM"/>
    </source>
</evidence>
<reference evidence="1 2" key="1">
    <citation type="submission" date="2018-08" db="EMBL/GenBank/DDBJ databases">
        <title>Recombination of ecologically and evolutionarily significant loci maintains genetic cohesion in the Pseudomonas syringae species complex.</title>
        <authorList>
            <person name="Dillon M."/>
            <person name="Thakur S."/>
            <person name="Almeida R.N.D."/>
            <person name="Weir B.S."/>
            <person name="Guttman D.S."/>
        </authorList>
    </citation>
    <scope>NUCLEOTIDE SEQUENCE [LARGE SCALE GENOMIC DNA]</scope>
    <source>
        <strain evidence="1 2">ICMP 11935</strain>
    </source>
</reference>
<organism evidence="1 2">
    <name type="scientific">Pseudomonas syringae pv. aptata</name>
    <dbReference type="NCBI Taxonomy" id="83167"/>
    <lineage>
        <taxon>Bacteria</taxon>
        <taxon>Pseudomonadati</taxon>
        <taxon>Pseudomonadota</taxon>
        <taxon>Gammaproteobacteria</taxon>
        <taxon>Pseudomonadales</taxon>
        <taxon>Pseudomonadaceae</taxon>
        <taxon>Pseudomonas</taxon>
        <taxon>Pseudomonas syringae</taxon>
    </lineage>
</organism>
<dbReference type="Gene3D" id="6.10.10.120">
    <property type="entry name" value="Antitoxin ParD1-like"/>
    <property type="match status" value="1"/>
</dbReference>